<dbReference type="EMBL" id="CP090167">
    <property type="protein sequence ID" value="UJO17391.1"/>
    <property type="molecule type" value="Genomic_DNA"/>
</dbReference>
<proteinExistence type="predicted"/>
<keyword evidence="2" id="KW-1185">Reference proteome</keyword>
<sequence length="92" mass="10302">MATAYLKEILPAVEELSNALTQNEASFPLPLVSKPFISKSIEVLIDQYQRFGHHVYDRFSQDQFGTQAQADLGMADIGVQDALEKVLNVFRS</sequence>
<name>A0A9Q8LGU9_PASFU</name>
<dbReference type="AlphaFoldDB" id="A0A9Q8LGU9"/>
<dbReference type="RefSeq" id="XP_047761757.1">
    <property type="nucleotide sequence ID" value="XM_047905030.1"/>
</dbReference>
<dbReference type="KEGG" id="ffu:CLAFUR5_05882"/>
<evidence type="ECO:0000313" key="1">
    <source>
        <dbReference type="EMBL" id="UJO17391.1"/>
    </source>
</evidence>
<reference evidence="1" key="1">
    <citation type="submission" date="2021-12" db="EMBL/GenBank/DDBJ databases">
        <authorList>
            <person name="Zaccaron A."/>
            <person name="Stergiopoulos I."/>
        </authorList>
    </citation>
    <scope>NUCLEOTIDE SEQUENCE</scope>
    <source>
        <strain evidence="1">Race5_Kim</strain>
    </source>
</reference>
<organism evidence="1 2">
    <name type="scientific">Passalora fulva</name>
    <name type="common">Tomato leaf mold</name>
    <name type="synonym">Cladosporium fulvum</name>
    <dbReference type="NCBI Taxonomy" id="5499"/>
    <lineage>
        <taxon>Eukaryota</taxon>
        <taxon>Fungi</taxon>
        <taxon>Dikarya</taxon>
        <taxon>Ascomycota</taxon>
        <taxon>Pezizomycotina</taxon>
        <taxon>Dothideomycetes</taxon>
        <taxon>Dothideomycetidae</taxon>
        <taxon>Mycosphaerellales</taxon>
        <taxon>Mycosphaerellaceae</taxon>
        <taxon>Fulvia</taxon>
    </lineage>
</organism>
<reference evidence="1" key="2">
    <citation type="journal article" date="2022" name="Microb. Genom.">
        <title>A chromosome-scale genome assembly of the tomato pathogen Cladosporium fulvum reveals a compartmentalized genome architecture and the presence of a dispensable chromosome.</title>
        <authorList>
            <person name="Zaccaron A.Z."/>
            <person name="Chen L.H."/>
            <person name="Samaras A."/>
            <person name="Stergiopoulos I."/>
        </authorList>
    </citation>
    <scope>NUCLEOTIDE SEQUENCE</scope>
    <source>
        <strain evidence="1">Race5_Kim</strain>
    </source>
</reference>
<gene>
    <name evidence="1" type="ORF">CLAFUR5_05882</name>
</gene>
<dbReference type="Proteomes" id="UP000756132">
    <property type="component" value="Chromosome 5"/>
</dbReference>
<evidence type="ECO:0000313" key="2">
    <source>
        <dbReference type="Proteomes" id="UP000756132"/>
    </source>
</evidence>
<dbReference type="GeneID" id="71985760"/>
<protein>
    <submittedName>
        <fullName evidence="1">Uncharacterized protein</fullName>
    </submittedName>
</protein>
<accession>A0A9Q8LGU9</accession>